<protein>
    <submittedName>
        <fullName evidence="1">Uncharacterized protein</fullName>
    </submittedName>
</protein>
<dbReference type="Proteomes" id="UP000809431">
    <property type="component" value="Unassembled WGS sequence"/>
</dbReference>
<keyword evidence="2" id="KW-1185">Reference proteome</keyword>
<evidence type="ECO:0000313" key="1">
    <source>
        <dbReference type="EMBL" id="MBM3116071.1"/>
    </source>
</evidence>
<sequence>MSQPLMIRDTLDTLANTFPEWKEQLSKSTPNREWEYVVTSPNKMTKLVFSISDRLNVKFEKINLEFFHASEAISVLKEITSETLVYVEYVLDRNLAESLEQDVPIGIPEHQGSTLLVQSKIPTKNSEWAFANRIRTISWSGSFNKNFEAIYGK</sequence>
<accession>A0ABS2BKE8</accession>
<gene>
    <name evidence="1" type="ORF">JMJ54_09515</name>
</gene>
<name>A0ABS2BKE8_9NEIS</name>
<evidence type="ECO:0000313" key="2">
    <source>
        <dbReference type="Proteomes" id="UP000809431"/>
    </source>
</evidence>
<reference evidence="1 2" key="1">
    <citation type="submission" date="2021-01" db="EMBL/GenBank/DDBJ databases">
        <title>Draft Genome Sequence and Polyhydroxyalkanoate Biosynthetic Potential of Jeongeupia naejangsanensis Type Strain DSM 24253.</title>
        <authorList>
            <person name="Turrini P."/>
            <person name="Artuso I."/>
            <person name="Lugli G.A."/>
            <person name="Frangipani E."/>
            <person name="Ventura M."/>
            <person name="Visca P."/>
        </authorList>
    </citation>
    <scope>NUCLEOTIDE SEQUENCE [LARGE SCALE GENOMIC DNA]</scope>
    <source>
        <strain evidence="1 2">DSM 24253</strain>
    </source>
</reference>
<dbReference type="EMBL" id="JAESND010000004">
    <property type="protein sequence ID" value="MBM3116071.1"/>
    <property type="molecule type" value="Genomic_DNA"/>
</dbReference>
<organism evidence="1 2">
    <name type="scientific">Jeongeupia naejangsanensis</name>
    <dbReference type="NCBI Taxonomy" id="613195"/>
    <lineage>
        <taxon>Bacteria</taxon>
        <taxon>Pseudomonadati</taxon>
        <taxon>Pseudomonadota</taxon>
        <taxon>Betaproteobacteria</taxon>
        <taxon>Neisseriales</taxon>
        <taxon>Chitinibacteraceae</taxon>
        <taxon>Jeongeupia</taxon>
    </lineage>
</organism>
<dbReference type="RefSeq" id="WP_203538143.1">
    <property type="nucleotide sequence ID" value="NZ_JAESND010000004.1"/>
</dbReference>
<proteinExistence type="predicted"/>
<comment type="caution">
    <text evidence="1">The sequence shown here is derived from an EMBL/GenBank/DDBJ whole genome shotgun (WGS) entry which is preliminary data.</text>
</comment>